<organism evidence="2 3">
    <name type="scientific">Halobacillus aidingensis</name>
    <dbReference type="NCBI Taxonomy" id="240303"/>
    <lineage>
        <taxon>Bacteria</taxon>
        <taxon>Bacillati</taxon>
        <taxon>Bacillota</taxon>
        <taxon>Bacilli</taxon>
        <taxon>Bacillales</taxon>
        <taxon>Bacillaceae</taxon>
        <taxon>Halobacillus</taxon>
    </lineage>
</organism>
<feature type="transmembrane region" description="Helical" evidence="1">
    <location>
        <begin position="6"/>
        <end position="25"/>
    </location>
</feature>
<dbReference type="EMBL" id="FNIZ01000007">
    <property type="protein sequence ID" value="SDO72229.1"/>
    <property type="molecule type" value="Genomic_DNA"/>
</dbReference>
<evidence type="ECO:0000313" key="3">
    <source>
        <dbReference type="Proteomes" id="UP000198860"/>
    </source>
</evidence>
<protein>
    <submittedName>
        <fullName evidence="2">Uncharacterized protein</fullName>
    </submittedName>
</protein>
<sequence length="35" mass="3548">MEFLLDAVILAAGIAIAGYFTGNGLKNIGGKKSHG</sequence>
<gene>
    <name evidence="2" type="ORF">SAMN05421677_107139</name>
</gene>
<keyword evidence="1" id="KW-1133">Transmembrane helix</keyword>
<dbReference type="Proteomes" id="UP000198860">
    <property type="component" value="Unassembled WGS sequence"/>
</dbReference>
<dbReference type="AlphaFoldDB" id="A0A1H0LVG4"/>
<dbReference type="STRING" id="240303.SAMN05421677_107139"/>
<name>A0A1H0LVG4_HALAD</name>
<evidence type="ECO:0000313" key="2">
    <source>
        <dbReference type="EMBL" id="SDO72229.1"/>
    </source>
</evidence>
<keyword evidence="1" id="KW-0472">Membrane</keyword>
<accession>A0A1H0LVG4</accession>
<proteinExistence type="predicted"/>
<reference evidence="3" key="1">
    <citation type="submission" date="2016-10" db="EMBL/GenBank/DDBJ databases">
        <authorList>
            <person name="Varghese N."/>
            <person name="Submissions S."/>
        </authorList>
    </citation>
    <scope>NUCLEOTIDE SEQUENCE [LARGE SCALE GENOMIC DNA]</scope>
    <source>
        <strain evidence="3">CGMCC 1.3703</strain>
    </source>
</reference>
<evidence type="ECO:0000256" key="1">
    <source>
        <dbReference type="SAM" id="Phobius"/>
    </source>
</evidence>
<keyword evidence="3" id="KW-1185">Reference proteome</keyword>
<keyword evidence="1" id="KW-0812">Transmembrane</keyword>